<gene>
    <name evidence="2" type="ORF">S03H2_71586</name>
</gene>
<dbReference type="EMBL" id="BARU01047981">
    <property type="protein sequence ID" value="GAH92253.1"/>
    <property type="molecule type" value="Genomic_DNA"/>
</dbReference>
<comment type="caution">
    <text evidence="2">The sequence shown here is derived from an EMBL/GenBank/DDBJ whole genome shotgun (WGS) entry which is preliminary data.</text>
</comment>
<evidence type="ECO:0000313" key="2">
    <source>
        <dbReference type="EMBL" id="GAH92253.1"/>
    </source>
</evidence>
<feature type="region of interest" description="Disordered" evidence="1">
    <location>
        <begin position="1"/>
        <end position="28"/>
    </location>
</feature>
<name>X1LDN2_9ZZZZ</name>
<reference evidence="2" key="1">
    <citation type="journal article" date="2014" name="Front. Microbiol.">
        <title>High frequency of phylogenetically diverse reductive dehalogenase-homologous genes in deep subseafloor sedimentary metagenomes.</title>
        <authorList>
            <person name="Kawai M."/>
            <person name="Futagami T."/>
            <person name="Toyoda A."/>
            <person name="Takaki Y."/>
            <person name="Nishi S."/>
            <person name="Hori S."/>
            <person name="Arai W."/>
            <person name="Tsubouchi T."/>
            <person name="Morono Y."/>
            <person name="Uchiyama I."/>
            <person name="Ito T."/>
            <person name="Fujiyama A."/>
            <person name="Inagaki F."/>
            <person name="Takami H."/>
        </authorList>
    </citation>
    <scope>NUCLEOTIDE SEQUENCE</scope>
    <source>
        <strain evidence="2">Expedition CK06-06</strain>
    </source>
</reference>
<protein>
    <submittedName>
        <fullName evidence="2">Uncharacterized protein</fullName>
    </submittedName>
</protein>
<feature type="non-terminal residue" evidence="2">
    <location>
        <position position="90"/>
    </location>
</feature>
<accession>X1LDN2</accession>
<sequence>EGTNKQGSSFRGYGTHGDKKQGHVDPNGFETVESWDCHPDCAIFILDQQSGELKSGGGFKGTQNHTTCFKGFKGNSPNPSMGGDSGGASR</sequence>
<evidence type="ECO:0000256" key="1">
    <source>
        <dbReference type="SAM" id="MobiDB-lite"/>
    </source>
</evidence>
<organism evidence="2">
    <name type="scientific">marine sediment metagenome</name>
    <dbReference type="NCBI Taxonomy" id="412755"/>
    <lineage>
        <taxon>unclassified sequences</taxon>
        <taxon>metagenomes</taxon>
        <taxon>ecological metagenomes</taxon>
    </lineage>
</organism>
<feature type="non-terminal residue" evidence="2">
    <location>
        <position position="1"/>
    </location>
</feature>
<dbReference type="AlphaFoldDB" id="X1LDN2"/>
<feature type="region of interest" description="Disordered" evidence="1">
    <location>
        <begin position="69"/>
        <end position="90"/>
    </location>
</feature>
<proteinExistence type="predicted"/>